<feature type="region of interest" description="Disordered" evidence="2">
    <location>
        <begin position="576"/>
        <end position="597"/>
    </location>
</feature>
<dbReference type="Pfam" id="PF18382">
    <property type="entry name" value="Formin_GBD_N"/>
    <property type="match status" value="1"/>
</dbReference>
<feature type="domain" description="GBD/FH3" evidence="3">
    <location>
        <begin position="53"/>
        <end position="429"/>
    </location>
</feature>
<dbReference type="GO" id="GO:0005737">
    <property type="term" value="C:cytoplasm"/>
    <property type="evidence" value="ECO:0007669"/>
    <property type="project" value="TreeGrafter"/>
</dbReference>
<dbReference type="GO" id="GO:0030866">
    <property type="term" value="P:cortical actin cytoskeleton organization"/>
    <property type="evidence" value="ECO:0007669"/>
    <property type="project" value="TreeGrafter"/>
</dbReference>
<feature type="compositionally biased region" description="Pro residues" evidence="2">
    <location>
        <begin position="529"/>
        <end position="543"/>
    </location>
</feature>
<dbReference type="InterPro" id="IPR056771">
    <property type="entry name" value="FH3_FHOD1-3-like"/>
</dbReference>
<name>A0A8C3UGM2_CATUS</name>
<evidence type="ECO:0000313" key="5">
    <source>
        <dbReference type="Ensembl" id="ENSCUSP00005013833.1"/>
    </source>
</evidence>
<feature type="region of interest" description="Disordered" evidence="2">
    <location>
        <begin position="322"/>
        <end position="380"/>
    </location>
</feature>
<evidence type="ECO:0000259" key="4">
    <source>
        <dbReference type="PROSITE" id="PS51444"/>
    </source>
</evidence>
<evidence type="ECO:0000259" key="3">
    <source>
        <dbReference type="PROSITE" id="PS51232"/>
    </source>
</evidence>
<feature type="region of interest" description="Disordered" evidence="2">
    <location>
        <begin position="972"/>
        <end position="1089"/>
    </location>
</feature>
<protein>
    <submittedName>
        <fullName evidence="5">Formin homology 2 domain containing 1</fullName>
    </submittedName>
</protein>
<dbReference type="PANTHER" id="PTHR45920">
    <property type="entry name" value="FORMIN HOMOLOGY 2 DOMAIN CONTAINING, ISOFORM I"/>
    <property type="match status" value="1"/>
</dbReference>
<accession>A0A8C3UGM2</accession>
<dbReference type="GO" id="GO:0051015">
    <property type="term" value="F:actin filament binding"/>
    <property type="evidence" value="ECO:0007669"/>
    <property type="project" value="TreeGrafter"/>
</dbReference>
<feature type="domain" description="FH2" evidence="4">
    <location>
        <begin position="589"/>
        <end position="983"/>
    </location>
</feature>
<feature type="compositionally biased region" description="Basic and acidic residues" evidence="2">
    <location>
        <begin position="998"/>
        <end position="1007"/>
    </location>
</feature>
<proteinExistence type="predicted"/>
<sequence>MATVQCRVQYLEDADPFAFGSFPEPRRAPVHAVEEALALGAQLPALHRLVGCPLPLEDCTLQISPSGHYLDLDLSLLEQKDDLEGFYEEVRKGRRPTLILRTQLSVRVHAIIEKLYNSQGPELRRSLFSLKQLFQEDKDLVPEFVNLEGLTCLIKVGAEADQNYQNYILRALSQIMLFMDGMQGVINHNETVQWLYTLSGSPFRLVVKTALKLLLVFVEYTEPNALLLIRAVNAVDQAKGACPWSNLMAILEQRNGADTELLVFAMTLINKTLAALPDQDTFYDVTDCLEQQGMEQVVQQYLGSKGTDLDLKQQFTLYEVSRAPARSDHVPPASSREGESHPTAKQDSSSTLSPAPPAPSKQIVPASPSLPAGSRLVRPDITDSCSTISSDTKFMLDMLFAKGSSESGREKTFHERPLSPQIQGEAEMDTKGSSSQEQESARHCARASDGPVASAHAKLVRAMSSIDDETHTQKLENTRMMPIKKDTELTWERLETIPVQLKIKDLDFTDLGEEEDFDILDTGAGTFMAPPPPPALPGCPPPPPPPPAIPGCPPPPPPPPALPGCPPPPPPAVPSCPPPPGLPGPSTTDGPSQAKKKRTVKLFWKELKQLDDTVGPGRFGQGTLWASLQNVEVNAAKLEHLFESRSKEAPTSKKATDGKKVVVVLDPKRSNAINIGLTVLPPIHIIKTAVLNFDEFAVSKEGIEKILTMVPTEEEKQKIQEAQLANPDVPLGSAEQFLLSLSSISDLTARLQLWAFKLDYESLEQEIAEPLFDLKLGMEQLARNHTFKCILATLLATGNFLNGSQVRSFELGYLEKVSEVKDTVHRQSLLYHLCQMVVEKFPETTDLYSEIASITRSAKIDFEELANSLVQLERRCRSSWHNLKVIAKHETKPVLKTKLTEFLKDSTQRIIVLKVVHRRVLNRFHSFLLYLGYPASAAREVKVTSICKLLREFALEYRTCRERVLQQLTKRAAHRERSKTRGRLITEVQGHSAGSPKEQMEAGHESMKIVLTSPTDTPARRSRASQGRSRMAKDLKDVPSSPDDASDEIMDQLVKSVTHNANPRPCPNKERRRSRVNRKSLRRTLKSGLSDDMVQALGLGRAPGMEV</sequence>
<gene>
    <name evidence="5" type="primary">FHOD1</name>
</gene>
<keyword evidence="6" id="KW-1185">Reference proteome</keyword>
<dbReference type="PROSITE" id="PS51444">
    <property type="entry name" value="FH2"/>
    <property type="match status" value="1"/>
</dbReference>
<dbReference type="InterPro" id="IPR011989">
    <property type="entry name" value="ARM-like"/>
</dbReference>
<dbReference type="InterPro" id="IPR016024">
    <property type="entry name" value="ARM-type_fold"/>
</dbReference>
<dbReference type="Ensembl" id="ENSCUST00005014381.1">
    <property type="protein sequence ID" value="ENSCUSP00005013833.1"/>
    <property type="gene ID" value="ENSCUSG00005008632.1"/>
</dbReference>
<dbReference type="GO" id="GO:0005856">
    <property type="term" value="C:cytoskeleton"/>
    <property type="evidence" value="ECO:0007669"/>
    <property type="project" value="TreeGrafter"/>
</dbReference>
<feature type="region of interest" description="Disordered" evidence="2">
    <location>
        <begin position="404"/>
        <end position="455"/>
    </location>
</feature>
<dbReference type="Gene3D" id="1.25.10.10">
    <property type="entry name" value="Leucine-rich Repeat Variant"/>
    <property type="match status" value="1"/>
</dbReference>
<reference evidence="5" key="2">
    <citation type="submission" date="2025-08" db="UniProtKB">
        <authorList>
            <consortium name="Ensembl"/>
        </authorList>
    </citation>
    <scope>IDENTIFICATION</scope>
</reference>
<keyword evidence="1" id="KW-0009">Actin-binding</keyword>
<dbReference type="AlphaFoldDB" id="A0A8C3UGM2"/>
<feature type="compositionally biased region" description="Basic and acidic residues" evidence="2">
    <location>
        <begin position="407"/>
        <end position="417"/>
    </location>
</feature>
<dbReference type="PROSITE" id="PS51232">
    <property type="entry name" value="GBD_FH3"/>
    <property type="match status" value="1"/>
</dbReference>
<dbReference type="SUPFAM" id="SSF48371">
    <property type="entry name" value="ARM repeat"/>
    <property type="match status" value="1"/>
</dbReference>
<dbReference type="SMART" id="SM00498">
    <property type="entry name" value="FH2"/>
    <property type="match status" value="1"/>
</dbReference>
<reference evidence="5" key="3">
    <citation type="submission" date="2025-09" db="UniProtKB">
        <authorList>
            <consortium name="Ensembl"/>
        </authorList>
    </citation>
    <scope>IDENTIFICATION</scope>
</reference>
<dbReference type="InterPro" id="IPR015425">
    <property type="entry name" value="FH2_Formin"/>
</dbReference>
<dbReference type="Pfam" id="PF24959">
    <property type="entry name" value="FH3_FHOD1-3"/>
    <property type="match status" value="1"/>
</dbReference>
<evidence type="ECO:0000256" key="2">
    <source>
        <dbReference type="SAM" id="MobiDB-lite"/>
    </source>
</evidence>
<dbReference type="SUPFAM" id="SSF101447">
    <property type="entry name" value="Formin homology 2 domain (FH2 domain)"/>
    <property type="match status" value="1"/>
</dbReference>
<evidence type="ECO:0000313" key="6">
    <source>
        <dbReference type="Proteomes" id="UP000694563"/>
    </source>
</evidence>
<feature type="compositionally biased region" description="Basic residues" evidence="2">
    <location>
        <begin position="972"/>
        <end position="982"/>
    </location>
</feature>
<dbReference type="Proteomes" id="UP000694563">
    <property type="component" value="Chromosome 11"/>
</dbReference>
<organism evidence="5 6">
    <name type="scientific">Catharus ustulatus</name>
    <name type="common">Russet-backed thrush</name>
    <name type="synonym">Hylocichla ustulatus</name>
    <dbReference type="NCBI Taxonomy" id="91951"/>
    <lineage>
        <taxon>Eukaryota</taxon>
        <taxon>Metazoa</taxon>
        <taxon>Chordata</taxon>
        <taxon>Craniata</taxon>
        <taxon>Vertebrata</taxon>
        <taxon>Euteleostomi</taxon>
        <taxon>Archelosauria</taxon>
        <taxon>Archosauria</taxon>
        <taxon>Dinosauria</taxon>
        <taxon>Saurischia</taxon>
        <taxon>Theropoda</taxon>
        <taxon>Coelurosauria</taxon>
        <taxon>Aves</taxon>
        <taxon>Neognathae</taxon>
        <taxon>Neoaves</taxon>
        <taxon>Telluraves</taxon>
        <taxon>Australaves</taxon>
        <taxon>Passeriformes</taxon>
        <taxon>Turdidae</taxon>
        <taxon>Catharus</taxon>
    </lineage>
</organism>
<dbReference type="FunFam" id="1.25.10.10:FF:000056">
    <property type="entry name" value="FH1/FH2 domain-containing protein 3 isoform X1"/>
    <property type="match status" value="1"/>
</dbReference>
<dbReference type="PANTHER" id="PTHR45920:SF2">
    <property type="entry name" value="FH1_FH2 DOMAIN-CONTAINING PROTEIN 1"/>
    <property type="match status" value="1"/>
</dbReference>
<feature type="compositionally biased region" description="Basic residues" evidence="2">
    <location>
        <begin position="1070"/>
        <end position="1085"/>
    </location>
</feature>
<dbReference type="InterPro" id="IPR014768">
    <property type="entry name" value="GBD/FH3_dom"/>
</dbReference>
<dbReference type="Pfam" id="PF02181">
    <property type="entry name" value="FH2"/>
    <property type="match status" value="1"/>
</dbReference>
<feature type="region of interest" description="Disordered" evidence="2">
    <location>
        <begin position="522"/>
        <end position="543"/>
    </location>
</feature>
<dbReference type="InterPro" id="IPR041387">
    <property type="entry name" value="FHOD1_GBD_N"/>
</dbReference>
<dbReference type="InterPro" id="IPR042201">
    <property type="entry name" value="FH2_Formin_sf"/>
</dbReference>
<evidence type="ECO:0000256" key="1">
    <source>
        <dbReference type="ARBA" id="ARBA00023203"/>
    </source>
</evidence>
<reference evidence="5" key="1">
    <citation type="submission" date="2020-10" db="EMBL/GenBank/DDBJ databases">
        <title>Catharus ustulatus (Swainson's thrush) genome, bCatUst1, primary haplotype v2.</title>
        <authorList>
            <person name="Delmore K."/>
            <person name="Vafadar M."/>
            <person name="Formenti G."/>
            <person name="Chow W."/>
            <person name="Pelan S."/>
            <person name="Howe K."/>
            <person name="Rhie A."/>
            <person name="Mountcastle J."/>
            <person name="Haase B."/>
            <person name="Fedrigo O."/>
            <person name="Jarvis E.D."/>
        </authorList>
    </citation>
    <scope>NUCLEOTIDE SEQUENCE [LARGE SCALE GENOMIC DNA]</scope>
</reference>
<dbReference type="Gene3D" id="1.20.58.2220">
    <property type="entry name" value="Formin, FH2 domain"/>
    <property type="match status" value="1"/>
</dbReference>